<sequence>MERGCTIAILRRPVGHISPCICTPRARGEYTSRYHVKTNRREWVRVGAPRDNRVQPRKNEPKRIDRHRDGYRSGAIGPVCFRVPTRAESWRTLVILSHLWQSGSDGEPSHPAPSLSLPLPPPPPSAPLTAPPRTRSFLLLVPRTRATRELGLHSRFTTSFMVHTVREHAEVPYGQLSPALRAYPGNCIISHKLSRAARACTHVCMRE</sequence>
<dbReference type="AlphaFoldDB" id="A0AAW2GPT2"/>
<feature type="compositionally biased region" description="Pro residues" evidence="1">
    <location>
        <begin position="118"/>
        <end position="130"/>
    </location>
</feature>
<evidence type="ECO:0000256" key="1">
    <source>
        <dbReference type="SAM" id="MobiDB-lite"/>
    </source>
</evidence>
<name>A0AAW2GPT2_9HYME</name>
<reference evidence="2 3" key="1">
    <citation type="submission" date="2023-03" db="EMBL/GenBank/DDBJ databases">
        <title>High recombination rates correlate with genetic variation in Cardiocondyla obscurior ants.</title>
        <authorList>
            <person name="Errbii M."/>
        </authorList>
    </citation>
    <scope>NUCLEOTIDE SEQUENCE [LARGE SCALE GENOMIC DNA]</scope>
    <source>
        <strain evidence="2">Alpha-2009</strain>
        <tissue evidence="2">Whole body</tissue>
    </source>
</reference>
<comment type="caution">
    <text evidence="2">The sequence shown here is derived from an EMBL/GenBank/DDBJ whole genome shotgun (WGS) entry which is preliminary data.</text>
</comment>
<accession>A0AAW2GPT2</accession>
<proteinExistence type="predicted"/>
<protein>
    <submittedName>
        <fullName evidence="2">Uncharacterized protein</fullName>
    </submittedName>
</protein>
<evidence type="ECO:0000313" key="3">
    <source>
        <dbReference type="Proteomes" id="UP001430953"/>
    </source>
</evidence>
<feature type="region of interest" description="Disordered" evidence="1">
    <location>
        <begin position="105"/>
        <end position="132"/>
    </location>
</feature>
<dbReference type="Proteomes" id="UP001430953">
    <property type="component" value="Unassembled WGS sequence"/>
</dbReference>
<organism evidence="2 3">
    <name type="scientific">Cardiocondyla obscurior</name>
    <dbReference type="NCBI Taxonomy" id="286306"/>
    <lineage>
        <taxon>Eukaryota</taxon>
        <taxon>Metazoa</taxon>
        <taxon>Ecdysozoa</taxon>
        <taxon>Arthropoda</taxon>
        <taxon>Hexapoda</taxon>
        <taxon>Insecta</taxon>
        <taxon>Pterygota</taxon>
        <taxon>Neoptera</taxon>
        <taxon>Endopterygota</taxon>
        <taxon>Hymenoptera</taxon>
        <taxon>Apocrita</taxon>
        <taxon>Aculeata</taxon>
        <taxon>Formicoidea</taxon>
        <taxon>Formicidae</taxon>
        <taxon>Myrmicinae</taxon>
        <taxon>Cardiocondyla</taxon>
    </lineage>
</organism>
<keyword evidence="3" id="KW-1185">Reference proteome</keyword>
<dbReference type="EMBL" id="JADYXP020000003">
    <property type="protein sequence ID" value="KAL0129250.1"/>
    <property type="molecule type" value="Genomic_DNA"/>
</dbReference>
<gene>
    <name evidence="2" type="ORF">PUN28_004152</name>
</gene>
<evidence type="ECO:0000313" key="2">
    <source>
        <dbReference type="EMBL" id="KAL0129250.1"/>
    </source>
</evidence>